<proteinExistence type="predicted"/>
<gene>
    <name evidence="1" type="ORF">QFC22_003970</name>
</gene>
<comment type="caution">
    <text evidence="1">The sequence shown here is derived from an EMBL/GenBank/DDBJ whole genome shotgun (WGS) entry which is preliminary data.</text>
</comment>
<evidence type="ECO:0000313" key="2">
    <source>
        <dbReference type="Proteomes" id="UP001243375"/>
    </source>
</evidence>
<protein>
    <submittedName>
        <fullName evidence="1">Uncharacterized protein</fullName>
    </submittedName>
</protein>
<dbReference type="EMBL" id="JASBWU010000010">
    <property type="protein sequence ID" value="KAJ9118749.1"/>
    <property type="molecule type" value="Genomic_DNA"/>
</dbReference>
<dbReference type="Proteomes" id="UP001243375">
    <property type="component" value="Unassembled WGS sequence"/>
</dbReference>
<name>A0ACC2X3Z6_9TREE</name>
<accession>A0ACC2X3Z6</accession>
<sequence length="327" mass="36444">MDPHTYDEVTHERHLANLCCYPTCKNKSRKPYTEDAKWKITHNTTYNATLRGPKKRDIVECTGNPLAGFCNKDCALRSRWYRSQLNVEPVWARPMVNTGDLAAFQKELSSGRSVASIPEEVELLEDMEDRGEIKIENGELLRCNVPVSSTKHPADTPRDRQDPIESSSDVPQTGNTDSDGSSRPNGEVKTTGSLKKTEIVAETREAPSTFMQRLEQTLSSLRIVENPGHLVSSQPEQPESPNMSQQAPSDQQQQGGGRDDHPAKGLQRASKTPEMQSRTTTKGTDNKVSTGEADFDEDYDEAKEDEETRMAFSLALAAREQLQDGTF</sequence>
<keyword evidence="2" id="KW-1185">Reference proteome</keyword>
<evidence type="ECO:0000313" key="1">
    <source>
        <dbReference type="EMBL" id="KAJ9118749.1"/>
    </source>
</evidence>
<organism evidence="1 2">
    <name type="scientific">Naganishia vaughanmartiniae</name>
    <dbReference type="NCBI Taxonomy" id="1424756"/>
    <lineage>
        <taxon>Eukaryota</taxon>
        <taxon>Fungi</taxon>
        <taxon>Dikarya</taxon>
        <taxon>Basidiomycota</taxon>
        <taxon>Agaricomycotina</taxon>
        <taxon>Tremellomycetes</taxon>
        <taxon>Filobasidiales</taxon>
        <taxon>Filobasidiaceae</taxon>
        <taxon>Naganishia</taxon>
    </lineage>
</organism>
<reference evidence="1" key="1">
    <citation type="submission" date="2023-04" db="EMBL/GenBank/DDBJ databases">
        <title>Draft Genome sequencing of Naganishia species isolated from polar environments using Oxford Nanopore Technology.</title>
        <authorList>
            <person name="Leo P."/>
            <person name="Venkateswaran K."/>
        </authorList>
    </citation>
    <scope>NUCLEOTIDE SEQUENCE</scope>
    <source>
        <strain evidence="1">MNA-CCFEE 5425</strain>
    </source>
</reference>